<name>A0AA38FT69_TAXCH</name>
<organism evidence="1 2">
    <name type="scientific">Taxus chinensis</name>
    <name type="common">Chinese yew</name>
    <name type="synonym">Taxus wallichiana var. chinensis</name>
    <dbReference type="NCBI Taxonomy" id="29808"/>
    <lineage>
        <taxon>Eukaryota</taxon>
        <taxon>Viridiplantae</taxon>
        <taxon>Streptophyta</taxon>
        <taxon>Embryophyta</taxon>
        <taxon>Tracheophyta</taxon>
        <taxon>Spermatophyta</taxon>
        <taxon>Pinopsida</taxon>
        <taxon>Pinidae</taxon>
        <taxon>Conifers II</taxon>
        <taxon>Cupressales</taxon>
        <taxon>Taxaceae</taxon>
        <taxon>Taxus</taxon>
    </lineage>
</organism>
<protein>
    <submittedName>
        <fullName evidence="1">Uncharacterized protein</fullName>
    </submittedName>
</protein>
<dbReference type="EMBL" id="JAHRHJ020000007">
    <property type="protein sequence ID" value="KAH9309164.1"/>
    <property type="molecule type" value="Genomic_DNA"/>
</dbReference>
<dbReference type="OMA" id="ICDGLCE"/>
<feature type="non-terminal residue" evidence="1">
    <location>
        <position position="1"/>
    </location>
</feature>
<comment type="caution">
    <text evidence="1">The sequence shown here is derived from an EMBL/GenBank/DDBJ whole genome shotgun (WGS) entry which is preliminary data.</text>
</comment>
<evidence type="ECO:0000313" key="1">
    <source>
        <dbReference type="EMBL" id="KAH9309164.1"/>
    </source>
</evidence>
<dbReference type="InterPro" id="IPR016024">
    <property type="entry name" value="ARM-type_fold"/>
</dbReference>
<sequence length="1062" mass="119485">AAYTVFQCSRVEHQLVKMDILSSFLSMLVHSAKEALKYVQACDPNIEIAQNNLRLCTFFLGHSLCIIEDMQVQAPPRKERRTIAPKSETFNDSKYLELKSSVLSLLWNILKIPKQAVGSPNIKVASEIIRNAAVSCLIHQKWGDRGTLARATLEVLRKAIVGILSDSFTVHPSLTSEVPQETFSSLMSLCLKHKHLIPFMADFMEHLMVHDGLVGISFMSQVVKQATEKSAAAADALKTSCLQDEIESAMTLLADFATRHDALVLMSLHLGSLLLTLRNERAAIRKCFSVISGCCLKKFDVLSPPDQHTLAQIHDVLSRDRDATCRLRVLTNLGNDLKWVQCSNDGSISLFISVISKRVPDKSKIVRLKAIQILQAIFSDKTLACSSKTDRPLNSIISGAPTMFIKFSKLLAMSPESSYFCKDTLEALGRLFCSPCLKGPIMFELLDSLLNFSCNSSNLTVISDIFNFYLDGYEMWMNFLMTRNELSIVKLQNLLMMTADRVKPEVNKYQDVVEKTFGTLEKHCALKMENAVVRASCAVIAILASLGCFTVSDVDKKGRCLLDILAKCVEQELNVEATTEAVIKKQIINWAFKALAVLLQTESKILENGVKRFIESNFLYLHENKIGGYLECFYCLSNPLGIVKKILSTYEEQYQVLESKQPLKVLHMYITFLGDISRTYDTACNSFIKCLRNVKMDLCKPINFGNTGSQFDYLQQEELRAMEEDAIARFSQMLLDGDSVPGCYVPFLRGLVEAENLPTVLKVAATRSIGQYMQASSLLAKDHKDVLEFLFHSEIPELKVAALSLAEKLIVTFPNDFLFAINLIESCLEDERVKERAYSVYARLLLEDKFKPDLLLTPICDGLCEANENVRNIIVFLLRKLLKNSGRSKIKSVLHLYNHTAKVESRHRFIEVLVKDLLENEDLQSDELATSVLHLLAKGRNDAAFFASFLHPSPKVLKILLSYLKASPPKICVQGDNEAEKYLIKFVTNYKRRESTASEKDLVASLLDILESKPRRKRKGTVEIAPVGVDSNMSLEEYEKAIESFKNCQVTNSLWDILRMDI</sequence>
<gene>
    <name evidence="1" type="ORF">KI387_037075</name>
</gene>
<reference evidence="1 2" key="1">
    <citation type="journal article" date="2021" name="Nat. Plants">
        <title>The Taxus genome provides insights into paclitaxel biosynthesis.</title>
        <authorList>
            <person name="Xiong X."/>
            <person name="Gou J."/>
            <person name="Liao Q."/>
            <person name="Li Y."/>
            <person name="Zhou Q."/>
            <person name="Bi G."/>
            <person name="Li C."/>
            <person name="Du R."/>
            <person name="Wang X."/>
            <person name="Sun T."/>
            <person name="Guo L."/>
            <person name="Liang H."/>
            <person name="Lu P."/>
            <person name="Wu Y."/>
            <person name="Zhang Z."/>
            <person name="Ro D.K."/>
            <person name="Shang Y."/>
            <person name="Huang S."/>
            <person name="Yan J."/>
        </authorList>
    </citation>
    <scope>NUCLEOTIDE SEQUENCE [LARGE SCALE GENOMIC DNA]</scope>
    <source>
        <strain evidence="1">Ta-2019</strain>
    </source>
</reference>
<dbReference type="Proteomes" id="UP000824469">
    <property type="component" value="Unassembled WGS sequence"/>
</dbReference>
<dbReference type="AlphaFoldDB" id="A0AA38FT69"/>
<proteinExistence type="predicted"/>
<accession>A0AA38FT69</accession>
<keyword evidence="2" id="KW-1185">Reference proteome</keyword>
<dbReference type="SUPFAM" id="SSF48371">
    <property type="entry name" value="ARM repeat"/>
    <property type="match status" value="1"/>
</dbReference>
<evidence type="ECO:0000313" key="2">
    <source>
        <dbReference type="Proteomes" id="UP000824469"/>
    </source>
</evidence>